<dbReference type="OrthoDB" id="1014910at2"/>
<sequence>MHYTFRYSTFVKVITFIGLWALALILYLLATVDGLSSFAFVLWAGALGLIYPPLAMPRSIEDDGETVVLKRLLWSKRYSRTTYDISEVSGINLMNGLRVFGSEAYFGYSGYFYKTKIGLFKLLATEDTGHYLRIQRKGSKRPLYIAYRPTQS</sequence>
<dbReference type="Proteomes" id="UP000070224">
    <property type="component" value="Unassembled WGS sequence"/>
</dbReference>
<name>A0A134B9U5_9PORP</name>
<evidence type="ECO:0000256" key="1">
    <source>
        <dbReference type="SAM" id="Phobius"/>
    </source>
</evidence>
<dbReference type="PATRIC" id="fig|322095.3.peg.819"/>
<evidence type="ECO:0000313" key="2">
    <source>
        <dbReference type="EMBL" id="KXB76721.1"/>
    </source>
</evidence>
<keyword evidence="1" id="KW-0812">Transmembrane</keyword>
<proteinExistence type="predicted"/>
<accession>A0A134B9U5</accession>
<gene>
    <name evidence="2" type="ORF">HMPREF3185_00832</name>
</gene>
<evidence type="ECO:0000313" key="3">
    <source>
        <dbReference type="Proteomes" id="UP000070224"/>
    </source>
</evidence>
<dbReference type="AlphaFoldDB" id="A0A134B9U5"/>
<evidence type="ECO:0008006" key="4">
    <source>
        <dbReference type="Google" id="ProtNLM"/>
    </source>
</evidence>
<dbReference type="STRING" id="322095.HMPREF3185_00832"/>
<feature type="transmembrane region" description="Helical" evidence="1">
    <location>
        <begin position="7"/>
        <end position="29"/>
    </location>
</feature>
<keyword evidence="1" id="KW-1133">Transmembrane helix</keyword>
<organism evidence="2 3">
    <name type="scientific">Porphyromonas somerae</name>
    <dbReference type="NCBI Taxonomy" id="322095"/>
    <lineage>
        <taxon>Bacteria</taxon>
        <taxon>Pseudomonadati</taxon>
        <taxon>Bacteroidota</taxon>
        <taxon>Bacteroidia</taxon>
        <taxon>Bacteroidales</taxon>
        <taxon>Porphyromonadaceae</taxon>
        <taxon>Porphyromonas</taxon>
    </lineage>
</organism>
<reference evidence="3" key="1">
    <citation type="submission" date="2016-01" db="EMBL/GenBank/DDBJ databases">
        <authorList>
            <person name="Mitreva M."/>
            <person name="Pepin K.H."/>
            <person name="Mihindukulasuriya K.A."/>
            <person name="Fulton R."/>
            <person name="Fronick C."/>
            <person name="O'Laughlin M."/>
            <person name="Miner T."/>
            <person name="Herter B."/>
            <person name="Rosa B.A."/>
            <person name="Cordes M."/>
            <person name="Tomlinson C."/>
            <person name="Wollam A."/>
            <person name="Palsikar V.B."/>
            <person name="Mardis E.R."/>
            <person name="Wilson R.K."/>
        </authorList>
    </citation>
    <scope>NUCLEOTIDE SEQUENCE [LARGE SCALE GENOMIC DNA]</scope>
    <source>
        <strain evidence="3">KA00683</strain>
    </source>
</reference>
<protein>
    <recommendedName>
        <fullName evidence="4">Bacterial Pleckstrin homology domain-containing protein</fullName>
    </recommendedName>
</protein>
<feature type="transmembrane region" description="Helical" evidence="1">
    <location>
        <begin position="35"/>
        <end position="54"/>
    </location>
</feature>
<comment type="caution">
    <text evidence="2">The sequence shown here is derived from an EMBL/GenBank/DDBJ whole genome shotgun (WGS) entry which is preliminary data.</text>
</comment>
<dbReference type="RefSeq" id="WP_060935233.1">
    <property type="nucleotide sequence ID" value="NZ_KQ960437.1"/>
</dbReference>
<keyword evidence="1" id="KW-0472">Membrane</keyword>
<keyword evidence="3" id="KW-1185">Reference proteome</keyword>
<dbReference type="EMBL" id="LSDK01000057">
    <property type="protein sequence ID" value="KXB76721.1"/>
    <property type="molecule type" value="Genomic_DNA"/>
</dbReference>